<dbReference type="AlphaFoldDB" id="A0AAD9IG98"/>
<dbReference type="InterPro" id="IPR037353">
    <property type="entry name" value="ASH2"/>
</dbReference>
<keyword evidence="2" id="KW-0539">Nucleus</keyword>
<dbReference type="InterPro" id="IPR001870">
    <property type="entry name" value="B30.2/SPRY"/>
</dbReference>
<dbReference type="SMART" id="SM00449">
    <property type="entry name" value="SPRY"/>
    <property type="match status" value="1"/>
</dbReference>
<dbReference type="InterPro" id="IPR003877">
    <property type="entry name" value="SPRY_dom"/>
</dbReference>
<name>A0AAD9IG98_PROWI</name>
<dbReference type="CDD" id="cd12872">
    <property type="entry name" value="SPRY_Ash2"/>
    <property type="match status" value="1"/>
</dbReference>
<sequence length="249" mass="25575">MTTPPAQTSPAGPDGALRRSKKQKTAGEYPGQGDVKGDAASTGSAVVLSQADRGAHTRVTDGGLGLSSSRGYRIVRATRGVRTGAWYYEVQVARLGATGAARIGWTTAGAELQGPVGADRFGFAYRSLEGSKVHAGMREPYGAAWGEGDVSFFKNGEFQGVAFTDAPAAGVEYFPAVSLYTHATQPAPAQIRVNFGAQPFAIPGGVAAAAAAAGVPLCRPVRDVLLAVERPIKSDPGDGVAINLEASTL</sequence>
<protein>
    <recommendedName>
        <fullName evidence="4">B30.2/SPRY domain-containing protein</fullName>
    </recommendedName>
</protein>
<comment type="subcellular location">
    <subcellularLocation>
        <location evidence="1">Nucleus</location>
    </subcellularLocation>
</comment>
<reference evidence="5" key="1">
    <citation type="submission" date="2021-01" db="EMBL/GenBank/DDBJ databases">
        <authorList>
            <person name="Eckstrom K.M.E."/>
        </authorList>
    </citation>
    <scope>NUCLEOTIDE SEQUENCE</scope>
    <source>
        <strain evidence="5">UVCC 0001</strain>
    </source>
</reference>
<dbReference type="Proteomes" id="UP001255856">
    <property type="component" value="Unassembled WGS sequence"/>
</dbReference>
<dbReference type="EMBL" id="JASFZW010000014">
    <property type="protein sequence ID" value="KAK2075627.1"/>
    <property type="molecule type" value="Genomic_DNA"/>
</dbReference>
<dbReference type="SUPFAM" id="SSF49899">
    <property type="entry name" value="Concanavalin A-like lectins/glucanases"/>
    <property type="match status" value="1"/>
</dbReference>
<feature type="region of interest" description="Disordered" evidence="3">
    <location>
        <begin position="1"/>
        <end position="41"/>
    </location>
</feature>
<feature type="compositionally biased region" description="Polar residues" evidence="3">
    <location>
        <begin position="1"/>
        <end position="10"/>
    </location>
</feature>
<keyword evidence="6" id="KW-1185">Reference proteome</keyword>
<dbReference type="Pfam" id="PF00622">
    <property type="entry name" value="SPRY"/>
    <property type="match status" value="1"/>
</dbReference>
<accession>A0AAD9IG98</accession>
<evidence type="ECO:0000256" key="3">
    <source>
        <dbReference type="SAM" id="MobiDB-lite"/>
    </source>
</evidence>
<evidence type="ECO:0000256" key="1">
    <source>
        <dbReference type="ARBA" id="ARBA00004123"/>
    </source>
</evidence>
<gene>
    <name evidence="5" type="ORF">QBZ16_001735</name>
</gene>
<evidence type="ECO:0000259" key="4">
    <source>
        <dbReference type="PROSITE" id="PS50188"/>
    </source>
</evidence>
<dbReference type="PANTHER" id="PTHR10598:SF0">
    <property type="entry name" value="SET1_ASH2 HISTONE METHYLTRANSFERASE COMPLEX SUBUNIT ASH2"/>
    <property type="match status" value="1"/>
</dbReference>
<proteinExistence type="predicted"/>
<dbReference type="InterPro" id="IPR043136">
    <property type="entry name" value="B30.2/SPRY_sf"/>
</dbReference>
<dbReference type="PANTHER" id="PTHR10598">
    <property type="entry name" value="SET1/ASH2 HISTONE METHYLTRANSFERASE COMPLEX SUBUNIT ASH2"/>
    <property type="match status" value="1"/>
</dbReference>
<dbReference type="GO" id="GO:0048188">
    <property type="term" value="C:Set1C/COMPASS complex"/>
    <property type="evidence" value="ECO:0007669"/>
    <property type="project" value="InterPro"/>
</dbReference>
<dbReference type="InterPro" id="IPR013320">
    <property type="entry name" value="ConA-like_dom_sf"/>
</dbReference>
<evidence type="ECO:0000313" key="6">
    <source>
        <dbReference type="Proteomes" id="UP001255856"/>
    </source>
</evidence>
<feature type="domain" description="B30.2/SPRY" evidence="4">
    <location>
        <begin position="15"/>
        <end position="200"/>
    </location>
</feature>
<dbReference type="PROSITE" id="PS50188">
    <property type="entry name" value="B302_SPRY"/>
    <property type="match status" value="1"/>
</dbReference>
<organism evidence="5 6">
    <name type="scientific">Prototheca wickerhamii</name>
    <dbReference type="NCBI Taxonomy" id="3111"/>
    <lineage>
        <taxon>Eukaryota</taxon>
        <taxon>Viridiplantae</taxon>
        <taxon>Chlorophyta</taxon>
        <taxon>core chlorophytes</taxon>
        <taxon>Trebouxiophyceae</taxon>
        <taxon>Chlorellales</taxon>
        <taxon>Chlorellaceae</taxon>
        <taxon>Prototheca</taxon>
    </lineage>
</organism>
<evidence type="ECO:0000256" key="2">
    <source>
        <dbReference type="ARBA" id="ARBA00023242"/>
    </source>
</evidence>
<dbReference type="Gene3D" id="2.60.120.920">
    <property type="match status" value="1"/>
</dbReference>
<comment type="caution">
    <text evidence="5">The sequence shown here is derived from an EMBL/GenBank/DDBJ whole genome shotgun (WGS) entry which is preliminary data.</text>
</comment>
<evidence type="ECO:0000313" key="5">
    <source>
        <dbReference type="EMBL" id="KAK2075627.1"/>
    </source>
</evidence>
<dbReference type="GO" id="GO:0000976">
    <property type="term" value="F:transcription cis-regulatory region binding"/>
    <property type="evidence" value="ECO:0007669"/>
    <property type="project" value="TreeGrafter"/>
</dbReference>